<evidence type="ECO:0000256" key="1">
    <source>
        <dbReference type="ARBA" id="ARBA00008560"/>
    </source>
</evidence>
<dbReference type="InterPro" id="IPR002677">
    <property type="entry name" value="Ribosomal_bL32"/>
</dbReference>
<reference evidence="7" key="1">
    <citation type="journal article" date="2020" name="mSystems">
        <title>Genome- and Community-Level Interaction Insights into Carbon Utilization and Element Cycling Functions of Hydrothermarchaeota in Hydrothermal Sediment.</title>
        <authorList>
            <person name="Zhou Z."/>
            <person name="Liu Y."/>
            <person name="Xu W."/>
            <person name="Pan J."/>
            <person name="Luo Z.H."/>
            <person name="Li M."/>
        </authorList>
    </citation>
    <scope>NUCLEOTIDE SEQUENCE [LARGE SCALE GENOMIC DNA]</scope>
    <source>
        <strain evidence="7">SpSt-479</strain>
        <strain evidence="8">SpSt-500</strain>
    </source>
</reference>
<dbReference type="PANTHER" id="PTHR35534">
    <property type="entry name" value="50S RIBOSOMAL PROTEIN L32"/>
    <property type="match status" value="1"/>
</dbReference>
<evidence type="ECO:0000313" key="7">
    <source>
        <dbReference type="EMBL" id="HFI90929.1"/>
    </source>
</evidence>
<keyword evidence="2 5" id="KW-0689">Ribosomal protein</keyword>
<comment type="caution">
    <text evidence="7">The sequence shown here is derived from an EMBL/GenBank/DDBJ whole genome shotgun (WGS) entry which is preliminary data.</text>
</comment>
<comment type="similarity">
    <text evidence="1 5">Belongs to the bacterial ribosomal protein bL32 family.</text>
</comment>
<feature type="region of interest" description="Disordered" evidence="6">
    <location>
        <begin position="1"/>
        <end position="21"/>
    </location>
</feature>
<dbReference type="AlphaFoldDB" id="A0A7V2ZJ48"/>
<protein>
    <recommendedName>
        <fullName evidence="4 5">Large ribosomal subunit protein bL32</fullName>
    </recommendedName>
</protein>
<dbReference type="PANTHER" id="PTHR35534:SF1">
    <property type="entry name" value="LARGE RIBOSOMAL SUBUNIT PROTEIN BL32"/>
    <property type="match status" value="1"/>
</dbReference>
<dbReference type="SUPFAM" id="SSF57829">
    <property type="entry name" value="Zn-binding ribosomal proteins"/>
    <property type="match status" value="1"/>
</dbReference>
<dbReference type="GO" id="GO:0003735">
    <property type="term" value="F:structural constituent of ribosome"/>
    <property type="evidence" value="ECO:0007669"/>
    <property type="project" value="InterPro"/>
</dbReference>
<dbReference type="OMA" id="PHRVCPH"/>
<evidence type="ECO:0000256" key="5">
    <source>
        <dbReference type="HAMAP-Rule" id="MF_00340"/>
    </source>
</evidence>
<dbReference type="GO" id="GO:0015934">
    <property type="term" value="C:large ribosomal subunit"/>
    <property type="evidence" value="ECO:0007669"/>
    <property type="project" value="InterPro"/>
</dbReference>
<accession>A0A7V2ZJ48</accession>
<evidence type="ECO:0000256" key="4">
    <source>
        <dbReference type="ARBA" id="ARBA00035178"/>
    </source>
</evidence>
<sequence length="59" mass="6792">MPNPKRKMSKSRRDKRRTHYKASLPTLSKCSNCGEMKLAHRACPSCGYYSERSVFVPKS</sequence>
<dbReference type="InterPro" id="IPR044957">
    <property type="entry name" value="Ribosomal_bL32_bact"/>
</dbReference>
<dbReference type="NCBIfam" id="TIGR01031">
    <property type="entry name" value="rpmF_bact"/>
    <property type="match status" value="1"/>
</dbReference>
<proteinExistence type="inferred from homology"/>
<evidence type="ECO:0000313" key="8">
    <source>
        <dbReference type="EMBL" id="HGT47991.1"/>
    </source>
</evidence>
<feature type="compositionally biased region" description="Basic residues" evidence="6">
    <location>
        <begin position="1"/>
        <end position="20"/>
    </location>
</feature>
<evidence type="ECO:0000256" key="6">
    <source>
        <dbReference type="SAM" id="MobiDB-lite"/>
    </source>
</evidence>
<evidence type="ECO:0000256" key="3">
    <source>
        <dbReference type="ARBA" id="ARBA00023274"/>
    </source>
</evidence>
<dbReference type="GO" id="GO:0006412">
    <property type="term" value="P:translation"/>
    <property type="evidence" value="ECO:0007669"/>
    <property type="project" value="UniProtKB-UniRule"/>
</dbReference>
<dbReference type="HAMAP" id="MF_00340">
    <property type="entry name" value="Ribosomal_bL32"/>
    <property type="match status" value="1"/>
</dbReference>
<dbReference type="RefSeq" id="WP_014560849.1">
    <property type="nucleotide sequence ID" value="NZ_BTUY01000060.1"/>
</dbReference>
<dbReference type="InterPro" id="IPR011332">
    <property type="entry name" value="Ribosomal_zn-bd"/>
</dbReference>
<dbReference type="EMBL" id="DSVI01000009">
    <property type="protein sequence ID" value="HGT47991.1"/>
    <property type="molecule type" value="Genomic_DNA"/>
</dbReference>
<dbReference type="Pfam" id="PF01783">
    <property type="entry name" value="Ribosomal_L32p"/>
    <property type="match status" value="1"/>
</dbReference>
<gene>
    <name evidence="5" type="primary">rpmF</name>
    <name evidence="7" type="ORF">ENS31_05265</name>
    <name evidence="8" type="ORF">ENS56_08150</name>
</gene>
<organism evidence="7">
    <name type="scientific">Ignavibacterium album</name>
    <dbReference type="NCBI Taxonomy" id="591197"/>
    <lineage>
        <taxon>Bacteria</taxon>
        <taxon>Pseudomonadati</taxon>
        <taxon>Ignavibacteriota</taxon>
        <taxon>Ignavibacteria</taxon>
        <taxon>Ignavibacteriales</taxon>
        <taxon>Ignavibacteriaceae</taxon>
        <taxon>Ignavibacterium</taxon>
    </lineage>
</organism>
<evidence type="ECO:0000256" key="2">
    <source>
        <dbReference type="ARBA" id="ARBA00022980"/>
    </source>
</evidence>
<dbReference type="EMBL" id="DSUJ01000008">
    <property type="protein sequence ID" value="HFI90929.1"/>
    <property type="molecule type" value="Genomic_DNA"/>
</dbReference>
<name>A0A7V2ZJ48_9BACT</name>
<keyword evidence="3 5" id="KW-0687">Ribonucleoprotein</keyword>